<dbReference type="RefSeq" id="WP_338249986.1">
    <property type="nucleotide sequence ID" value="NZ_AP028907.1"/>
</dbReference>
<protein>
    <recommendedName>
        <fullName evidence="3">50S ribosomal protein L38e</fullName>
    </recommendedName>
</protein>
<proteinExistence type="predicted"/>
<keyword evidence="2" id="KW-1185">Reference proteome</keyword>
<evidence type="ECO:0000313" key="2">
    <source>
        <dbReference type="Proteomes" id="UP001341135"/>
    </source>
</evidence>
<sequence>MPVELKSRDEFIKVLERASGCRVKLGYRRVETEEGAKRIKVLKVKARTPRYLYTIVFDNVDEGIEFVKSIKDKCKSLEVLDAELQGKI</sequence>
<dbReference type="InterPro" id="IPR038464">
    <property type="entry name" value="Ribosomal_eL38_sf"/>
</dbReference>
<evidence type="ECO:0000313" key="1">
    <source>
        <dbReference type="EMBL" id="BES82552.1"/>
    </source>
</evidence>
<dbReference type="Proteomes" id="UP001341135">
    <property type="component" value="Chromosome"/>
</dbReference>
<organism evidence="1 2">
    <name type="scientific">Pyrodictium abyssi</name>
    <dbReference type="NCBI Taxonomy" id="54256"/>
    <lineage>
        <taxon>Archaea</taxon>
        <taxon>Thermoproteota</taxon>
        <taxon>Thermoprotei</taxon>
        <taxon>Desulfurococcales</taxon>
        <taxon>Pyrodictiaceae</taxon>
        <taxon>Pyrodictium</taxon>
    </lineage>
</organism>
<gene>
    <name evidence="1" type="ORF">PABY_21190</name>
</gene>
<evidence type="ECO:0008006" key="3">
    <source>
        <dbReference type="Google" id="ProtNLM"/>
    </source>
</evidence>
<accession>A0ABM8J037</accession>
<dbReference type="EMBL" id="AP028907">
    <property type="protein sequence ID" value="BES82552.1"/>
    <property type="molecule type" value="Genomic_DNA"/>
</dbReference>
<name>A0ABM8J037_9CREN</name>
<dbReference type="Gene3D" id="3.30.720.90">
    <property type="match status" value="1"/>
</dbReference>
<dbReference type="GeneID" id="89290128"/>
<reference evidence="1 2" key="1">
    <citation type="submission" date="2023-09" db="EMBL/GenBank/DDBJ databases">
        <title>Pyrofollis japonicus gen. nov. sp. nov., a novel member of the family Pyrodictiaceae isolated from the Iheya North hydrothermal field.</title>
        <authorList>
            <person name="Miyazaki U."/>
            <person name="Sanari M."/>
            <person name="Tame A."/>
            <person name="Kitajima M."/>
            <person name="Okamoto A."/>
            <person name="Sawayama S."/>
            <person name="Miyazaki J."/>
            <person name="Takai K."/>
            <person name="Nakagawa S."/>
        </authorList>
    </citation>
    <scope>NUCLEOTIDE SEQUENCE [LARGE SCALE GENOMIC DNA]</scope>
    <source>
        <strain evidence="1 2">AV2</strain>
    </source>
</reference>